<name>A0A2S8J6I7_RHOOP</name>
<dbReference type="EMBL" id="PUIO01000030">
    <property type="protein sequence ID" value="PQP22593.1"/>
    <property type="molecule type" value="Genomic_DNA"/>
</dbReference>
<evidence type="ECO:0000313" key="2">
    <source>
        <dbReference type="Proteomes" id="UP000239290"/>
    </source>
</evidence>
<proteinExistence type="predicted"/>
<evidence type="ECO:0000313" key="1">
    <source>
        <dbReference type="EMBL" id="PQP22593.1"/>
    </source>
</evidence>
<accession>A0A2S8J6I7</accession>
<gene>
    <name evidence="1" type="ORF">C5613_23345</name>
</gene>
<organism evidence="1 2">
    <name type="scientific">Rhodococcus opacus</name>
    <name type="common">Nocardia opaca</name>
    <dbReference type="NCBI Taxonomy" id="37919"/>
    <lineage>
        <taxon>Bacteria</taxon>
        <taxon>Bacillati</taxon>
        <taxon>Actinomycetota</taxon>
        <taxon>Actinomycetes</taxon>
        <taxon>Mycobacteriales</taxon>
        <taxon>Nocardiaceae</taxon>
        <taxon>Rhodococcus</taxon>
    </lineage>
</organism>
<protein>
    <submittedName>
        <fullName evidence="1">Uncharacterized protein</fullName>
    </submittedName>
</protein>
<sequence>MDSSTVAQHGDGYTIPVDATGVWQGEAKRYEADLGTGLGRVRGQGSSRHHSVMALIDEGITSAS</sequence>
<dbReference type="AlphaFoldDB" id="A0A2S8J6I7"/>
<reference evidence="2" key="1">
    <citation type="submission" date="2018-02" db="EMBL/GenBank/DDBJ databases">
        <title>Draft genome sequencing of Rhodococcus opacus KU647198.</title>
        <authorList>
            <person name="Zheng B.-X."/>
        </authorList>
    </citation>
    <scope>NUCLEOTIDE SEQUENCE [LARGE SCALE GENOMIC DNA]</scope>
    <source>
        <strain evidence="2">04-OD7</strain>
    </source>
</reference>
<comment type="caution">
    <text evidence="1">The sequence shown here is derived from an EMBL/GenBank/DDBJ whole genome shotgun (WGS) entry which is preliminary data.</text>
</comment>
<dbReference type="Proteomes" id="UP000239290">
    <property type="component" value="Unassembled WGS sequence"/>
</dbReference>
<dbReference type="RefSeq" id="WP_105417967.1">
    <property type="nucleotide sequence ID" value="NZ_PUIO01000030.1"/>
</dbReference>